<organism evidence="1 2">
    <name type="scientific">Corallincola luteus</name>
    <dbReference type="NCBI Taxonomy" id="1775177"/>
    <lineage>
        <taxon>Bacteria</taxon>
        <taxon>Pseudomonadati</taxon>
        <taxon>Pseudomonadota</taxon>
        <taxon>Gammaproteobacteria</taxon>
        <taxon>Alteromonadales</taxon>
        <taxon>Psychromonadaceae</taxon>
        <taxon>Corallincola</taxon>
    </lineage>
</organism>
<dbReference type="Proteomes" id="UP000292554">
    <property type="component" value="Unassembled WGS sequence"/>
</dbReference>
<comment type="caution">
    <text evidence="1">The sequence shown here is derived from an EMBL/GenBank/DDBJ whole genome shotgun (WGS) entry which is preliminary data.</text>
</comment>
<proteinExistence type="predicted"/>
<reference evidence="1 2" key="1">
    <citation type="submission" date="2019-02" db="EMBL/GenBank/DDBJ databases">
        <title>Corallincola luteus sp. nov., a marine bacterium isolated from surface sediment of Bohai Sea in China.</title>
        <authorList>
            <person name="Ren Q."/>
        </authorList>
    </citation>
    <scope>NUCLEOTIDE SEQUENCE [LARGE SCALE GENOMIC DNA]</scope>
    <source>
        <strain evidence="1 2">DASS28</strain>
    </source>
</reference>
<gene>
    <name evidence="1" type="ORF">EZV61_09425</name>
</gene>
<evidence type="ECO:0000313" key="1">
    <source>
        <dbReference type="EMBL" id="TCI03750.1"/>
    </source>
</evidence>
<dbReference type="EMBL" id="SJXE01000003">
    <property type="protein sequence ID" value="TCI03750.1"/>
    <property type="molecule type" value="Genomic_DNA"/>
</dbReference>
<evidence type="ECO:0008006" key="3">
    <source>
        <dbReference type="Google" id="ProtNLM"/>
    </source>
</evidence>
<evidence type="ECO:0000313" key="2">
    <source>
        <dbReference type="Proteomes" id="UP000292554"/>
    </source>
</evidence>
<name>A0ABY2APT4_9GAMM</name>
<accession>A0ABY2APT4</accession>
<keyword evidence="2" id="KW-1185">Reference proteome</keyword>
<sequence>MGLLLPSVAWATEVRGSIAVQYRQFVHDGAFKGQDETEQVSISAEPELYWEWGDQSITATPFVRLDSMDDERSHSDLRELKWLYLADDYELEVGIAKVFWGVAESQHLVDVINQTDMVEHPNGEAKLGQPMVHLSWLGEEDSVELFLLPYFRERTSSGSDGRFRPPLVVDEDNSDYQSSDSKHHLDLALRWSQTWGDWDVGLAYFTGTNRDPLLNISDDGTKLTPYYEQMDRVSVDIQATKGEWLWKLESIYHKSKEQEFPAAVGGFEYTLVGAFDSMLDVGLLAEYNWHDQDRDMSINLYQNDLFVGTRITLNDMQGSEILAGVTVDLEDSEQIYLVEASRRLGDSWRLAMDIWIYNSSEVDTPVSFVQKDDFAQLEVAYYF</sequence>
<protein>
    <recommendedName>
        <fullName evidence="3">Alginate export domain-containing protein</fullName>
    </recommendedName>
</protein>